<dbReference type="EMBL" id="LAZR01038810">
    <property type="protein sequence ID" value="KKL18587.1"/>
    <property type="molecule type" value="Genomic_DNA"/>
</dbReference>
<reference evidence="1" key="1">
    <citation type="journal article" date="2015" name="Nature">
        <title>Complex archaea that bridge the gap between prokaryotes and eukaryotes.</title>
        <authorList>
            <person name="Spang A."/>
            <person name="Saw J.H."/>
            <person name="Jorgensen S.L."/>
            <person name="Zaremba-Niedzwiedzka K."/>
            <person name="Martijn J."/>
            <person name="Lind A.E."/>
            <person name="van Eijk R."/>
            <person name="Schleper C."/>
            <person name="Guy L."/>
            <person name="Ettema T.J."/>
        </authorList>
    </citation>
    <scope>NUCLEOTIDE SEQUENCE</scope>
</reference>
<dbReference type="InterPro" id="IPR029044">
    <property type="entry name" value="Nucleotide-diphossugar_trans"/>
</dbReference>
<proteinExistence type="predicted"/>
<dbReference type="AlphaFoldDB" id="A0A0F9BXE3"/>
<name>A0A0F9BXE3_9ZZZZ</name>
<evidence type="ECO:0008006" key="2">
    <source>
        <dbReference type="Google" id="ProtNLM"/>
    </source>
</evidence>
<gene>
    <name evidence="1" type="ORF">LCGC14_2474020</name>
</gene>
<protein>
    <recommendedName>
        <fullName evidence="2">Glycosyltransferase 2-like domain-containing protein</fullName>
    </recommendedName>
</protein>
<organism evidence="1">
    <name type="scientific">marine sediment metagenome</name>
    <dbReference type="NCBI Taxonomy" id="412755"/>
    <lineage>
        <taxon>unclassified sequences</taxon>
        <taxon>metagenomes</taxon>
        <taxon>ecological metagenomes</taxon>
    </lineage>
</organism>
<comment type="caution">
    <text evidence="1">The sequence shown here is derived from an EMBL/GenBank/DDBJ whole genome shotgun (WGS) entry which is preliminary data.</text>
</comment>
<evidence type="ECO:0000313" key="1">
    <source>
        <dbReference type="EMBL" id="KKL18587.1"/>
    </source>
</evidence>
<accession>A0A0F9BXE3</accession>
<sequence length="179" mass="20460">MTDIRLGFLMACVARWEGEPDSTLKQIEPTIKDFQVMRRVLADERATTSIYVCADDDCLPETMPFVRRAVEIMEKYPEYGILSLWPNNSTLNPWTPEPDEAAKICVGGTVHQDDYVMEHVSVGGIRFCRRGILKHWPAAHGKTYDSEHCAGLRALGYRVGYFREIYMNHLGRGYSSVWP</sequence>
<dbReference type="SUPFAM" id="SSF53448">
    <property type="entry name" value="Nucleotide-diphospho-sugar transferases"/>
    <property type="match status" value="1"/>
</dbReference>